<evidence type="ECO:0000256" key="14">
    <source>
        <dbReference type="ARBA" id="ARBA00034078"/>
    </source>
</evidence>
<feature type="domain" description="NADH-rubredoxin oxidoreductase C-terminal" evidence="21">
    <location>
        <begin position="336"/>
        <end position="403"/>
    </location>
</feature>
<feature type="domain" description="BFD-like [2Fe-2S]-binding" evidence="19">
    <location>
        <begin position="503"/>
        <end position="552"/>
    </location>
</feature>
<dbReference type="Gene3D" id="3.30.413.10">
    <property type="entry name" value="Sulfite Reductase Hemoprotein, domain 1"/>
    <property type="match status" value="1"/>
</dbReference>
<dbReference type="GO" id="GO:0098809">
    <property type="term" value="F:nitrite reductase activity"/>
    <property type="evidence" value="ECO:0007669"/>
    <property type="project" value="InterPro"/>
</dbReference>
<evidence type="ECO:0000256" key="11">
    <source>
        <dbReference type="ARBA" id="ARBA00023004"/>
    </source>
</evidence>
<dbReference type="CDD" id="cd19944">
    <property type="entry name" value="NirB_Fer2_BFD-like_2"/>
    <property type="match status" value="1"/>
</dbReference>
<dbReference type="PIRSF" id="PIRSF037149">
    <property type="entry name" value="NirB"/>
    <property type="match status" value="1"/>
</dbReference>
<feature type="binding site" evidence="16">
    <location>
        <position position="660"/>
    </location>
    <ligand>
        <name>[4Fe-4S] cluster</name>
        <dbReference type="ChEBI" id="CHEBI:49883"/>
    </ligand>
</feature>
<dbReference type="InterPro" id="IPR041575">
    <property type="entry name" value="Rubredoxin_C"/>
</dbReference>
<keyword evidence="6 15" id="KW-0285">Flavoprotein</keyword>
<keyword evidence="11 16" id="KW-0408">Iron</keyword>
<dbReference type="NCBIfam" id="TIGR02374">
    <property type="entry name" value="nitri_red_nirB"/>
    <property type="match status" value="1"/>
</dbReference>
<keyword evidence="5 16" id="KW-0349">Heme</keyword>
<dbReference type="GO" id="GO:0050660">
    <property type="term" value="F:flavin adenine dinucleotide binding"/>
    <property type="evidence" value="ECO:0007669"/>
    <property type="project" value="UniProtKB-UniRule"/>
</dbReference>
<dbReference type="Gene3D" id="3.30.390.30">
    <property type="match status" value="1"/>
</dbReference>
<dbReference type="InterPro" id="IPR023753">
    <property type="entry name" value="FAD/NAD-binding_dom"/>
</dbReference>
<dbReference type="PROSITE" id="PS00365">
    <property type="entry name" value="NIR_SIR"/>
    <property type="match status" value="1"/>
</dbReference>
<dbReference type="InterPro" id="IPR006067">
    <property type="entry name" value="NO2/SO3_Rdtase_4Fe4S_dom"/>
</dbReference>
<dbReference type="PRINTS" id="PR00411">
    <property type="entry name" value="PNDRDTASEI"/>
</dbReference>
<proteinExistence type="inferred from homology"/>
<sequence length="837" mass="90769">MNAQTSFDKAQPLRERLPEKLVVIGNGMAGCRAVEEILARDPGRFAVTIFGAEPRVNYNRIMLSPVLAGEKTFDEIVINTAEWYAENGVELIAGDPVDHIDRERKTVVSRSGRVEPYDRLLIATGSDPFIIPVPGRDLPGVVTFRDLDDVDKMLAAAEQGGDAVVIGGGLLGLEAAHGLSLRGMKVTVIHLMPTLMERQLDEAAGWLLKQELERRGQTILTGADTAEIVAKDGHVGGVRLKDGRQIPADIVVMAVGIRPATMLAKTGGIECERGILVDDHMVTSDPDVLAVGECVQHRGQCYGLVAPLWEMCRALADHLTEQKLDGSGGYQGSVTATKLKVSGIDVFSAGDFSGGDDGEDIVMRDAARGVYKRLVLRNNRIIGAVLYGDTADGNWYFDLLKKEEDVSDIREGLIFGQAFALGAGALADPNAAVAALSDDAEICGCNGVTKGKVVQCILGGAASLDAVRSGCKASASCGSCTGLVESLLALTLGDEVQAGAKTMCKCTSFGHDDVRRLILEKELRAIPQVMQELHWTTPDGCASCRPALNYYLLCAWPGEYEDDQKSRFVNERLHANIQKDGTYSVVPRMWGGLTNPRELRAIADVVEKYDAPMVKVTGGQRLDIFGIRKEDLPAVWADLNAAGMVSGHAYGKSLRTVKTCVGSEWCRFGTQDSTGLGVTIERMTWGSWMPHKFKIAVSGCPRNCAEATIKDFGIVCVDSGYELHVGGNGGIKVRATDFLCKVATEEEALEHCAAFIQLYREQAHYLERTAPWIERVGLDHVKRAMFDDPEAVKRLAARFRYSQTFMQDDPWAKRAAGDRSDLHSHLATVVPAPTEYA</sequence>
<protein>
    <submittedName>
        <fullName evidence="22">Nitrite reductase large subunit</fullName>
    </submittedName>
</protein>
<keyword evidence="4 16" id="KW-0004">4Fe-4S</keyword>
<dbReference type="InterPro" id="IPR007419">
    <property type="entry name" value="BFD-like_2Fe2S-bd_dom"/>
</dbReference>
<dbReference type="CDD" id="cd19943">
    <property type="entry name" value="NirB_Fer2_BFD-like_1"/>
    <property type="match status" value="1"/>
</dbReference>
<comment type="cofactor">
    <cofactor evidence="16">
        <name>[4Fe-4S] cluster</name>
        <dbReference type="ChEBI" id="CHEBI:49883"/>
    </cofactor>
    <text evidence="16">Binds 1 [4Fe-4S] cluster per subunit.</text>
</comment>
<dbReference type="InterPro" id="IPR006066">
    <property type="entry name" value="NO2/SO3_Rdtase_FeS/sirohaem_BS"/>
</dbReference>
<comment type="similarity">
    <text evidence="3">Belongs to the nitrite and sulfite reductase 4Fe-4S domain family.</text>
</comment>
<accession>A0A6I4UNJ2</accession>
<evidence type="ECO:0000256" key="15">
    <source>
        <dbReference type="PIRNR" id="PIRNR037149"/>
    </source>
</evidence>
<evidence type="ECO:0000256" key="13">
    <source>
        <dbReference type="ARBA" id="ARBA00023063"/>
    </source>
</evidence>
<dbReference type="SUPFAM" id="SSF56014">
    <property type="entry name" value="Nitrite and sulphite reductase 4Fe-4S domain-like"/>
    <property type="match status" value="1"/>
</dbReference>
<feature type="domain" description="Nitrite/Sulfite reductase ferredoxin-like" evidence="18">
    <location>
        <begin position="578"/>
        <end position="642"/>
    </location>
</feature>
<dbReference type="InterPro" id="IPR045854">
    <property type="entry name" value="NO2/SO3_Rdtase_4Fe4S_sf"/>
</dbReference>
<dbReference type="RefSeq" id="WP_160745343.1">
    <property type="nucleotide sequence ID" value="NZ_WTYK01000001.1"/>
</dbReference>
<feature type="domain" description="BFD-like [2Fe-2S]-binding" evidence="19">
    <location>
        <begin position="442"/>
        <end position="489"/>
    </location>
</feature>
<gene>
    <name evidence="22" type="ORF">GRI75_02525</name>
</gene>
<evidence type="ECO:0000259" key="19">
    <source>
        <dbReference type="Pfam" id="PF04324"/>
    </source>
</evidence>
<keyword evidence="13 15" id="KW-0534">Nitrate assimilation</keyword>
<dbReference type="GO" id="GO:0051539">
    <property type="term" value="F:4 iron, 4 sulfur cluster binding"/>
    <property type="evidence" value="ECO:0007669"/>
    <property type="project" value="UniProtKB-KW"/>
</dbReference>
<dbReference type="InterPro" id="IPR041854">
    <property type="entry name" value="BFD-like_2Fe2S-bd_dom_sf"/>
</dbReference>
<dbReference type="SUPFAM" id="SSF51905">
    <property type="entry name" value="FAD/NAD(P)-binding domain"/>
    <property type="match status" value="2"/>
</dbReference>
<dbReference type="PRINTS" id="PR00368">
    <property type="entry name" value="FADPNR"/>
</dbReference>
<dbReference type="GO" id="GO:0046872">
    <property type="term" value="F:metal ion binding"/>
    <property type="evidence" value="ECO:0007669"/>
    <property type="project" value="UniProtKB-KW"/>
</dbReference>
<name>A0A6I4UNJ2_9SPHN</name>
<dbReference type="GO" id="GO:0050661">
    <property type="term" value="F:NADP binding"/>
    <property type="evidence" value="ECO:0007669"/>
    <property type="project" value="UniProtKB-UniRule"/>
</dbReference>
<comment type="pathway">
    <text evidence="2">Nitrogen metabolism; nitrate reduction (assimilation).</text>
</comment>
<keyword evidence="10" id="KW-0560">Oxidoreductase</keyword>
<dbReference type="InterPro" id="IPR017121">
    <property type="entry name" value="Nitrite_Rdtase_lsu"/>
</dbReference>
<feature type="binding site" evidence="16">
    <location>
        <position position="704"/>
    </location>
    <ligand>
        <name>[4Fe-4S] cluster</name>
        <dbReference type="ChEBI" id="CHEBI:49883"/>
    </ligand>
</feature>
<evidence type="ECO:0000313" key="22">
    <source>
        <dbReference type="EMBL" id="MXP40521.1"/>
    </source>
</evidence>
<evidence type="ECO:0000259" key="18">
    <source>
        <dbReference type="Pfam" id="PF03460"/>
    </source>
</evidence>
<dbReference type="InterPro" id="IPR036188">
    <property type="entry name" value="FAD/NAD-bd_sf"/>
</dbReference>
<evidence type="ECO:0000256" key="12">
    <source>
        <dbReference type="ARBA" id="ARBA00023014"/>
    </source>
</evidence>
<feature type="binding site" evidence="16">
    <location>
        <position position="700"/>
    </location>
    <ligand>
        <name>[4Fe-4S] cluster</name>
        <dbReference type="ChEBI" id="CHEBI:49883"/>
    </ligand>
</feature>
<dbReference type="InterPro" id="IPR016156">
    <property type="entry name" value="FAD/NAD-linked_Rdtase_dimer_sf"/>
</dbReference>
<evidence type="ECO:0000256" key="16">
    <source>
        <dbReference type="PIRSR" id="PIRSR037149-1"/>
    </source>
</evidence>
<dbReference type="GO" id="GO:0020037">
    <property type="term" value="F:heme binding"/>
    <property type="evidence" value="ECO:0007669"/>
    <property type="project" value="InterPro"/>
</dbReference>
<dbReference type="GO" id="GO:0051537">
    <property type="term" value="F:2 iron, 2 sulfur cluster binding"/>
    <property type="evidence" value="ECO:0007669"/>
    <property type="project" value="UniProtKB-KW"/>
</dbReference>
<keyword evidence="8 16" id="KW-0479">Metal-binding</keyword>
<dbReference type="SUPFAM" id="SSF55124">
    <property type="entry name" value="Nitrite/Sulfite reductase N-terminal domain-like"/>
    <property type="match status" value="1"/>
</dbReference>
<dbReference type="PANTHER" id="PTHR43809:SF1">
    <property type="entry name" value="NITRITE REDUCTASE (NADH) LARGE SUBUNIT"/>
    <property type="match status" value="1"/>
</dbReference>
<keyword evidence="23" id="KW-1185">Reference proteome</keyword>
<evidence type="ECO:0000256" key="6">
    <source>
        <dbReference type="ARBA" id="ARBA00022630"/>
    </source>
</evidence>
<dbReference type="GO" id="GO:0042128">
    <property type="term" value="P:nitrate assimilation"/>
    <property type="evidence" value="ECO:0007669"/>
    <property type="project" value="UniProtKB-UniRule"/>
</dbReference>
<dbReference type="Pfam" id="PF01077">
    <property type="entry name" value="NIR_SIR"/>
    <property type="match status" value="1"/>
</dbReference>
<comment type="cofactor">
    <cofactor evidence="16">
        <name>siroheme</name>
        <dbReference type="ChEBI" id="CHEBI:60052"/>
    </cofactor>
    <text evidence="16">Binds 1 siroheme per subunit.</text>
</comment>
<keyword evidence="7" id="KW-0001">2Fe-2S</keyword>
<comment type="cofactor">
    <cofactor evidence="14">
        <name>[2Fe-2S] cluster</name>
        <dbReference type="ChEBI" id="CHEBI:190135"/>
    </cofactor>
</comment>
<dbReference type="Proteomes" id="UP000469159">
    <property type="component" value="Unassembled WGS sequence"/>
</dbReference>
<dbReference type="InterPro" id="IPR036136">
    <property type="entry name" value="Nit/Sulf_reduc_fer-like_dom_sf"/>
</dbReference>
<dbReference type="PRINTS" id="PR00397">
    <property type="entry name" value="SIROHAEM"/>
</dbReference>
<evidence type="ECO:0000256" key="5">
    <source>
        <dbReference type="ARBA" id="ARBA00022617"/>
    </source>
</evidence>
<evidence type="ECO:0000256" key="8">
    <source>
        <dbReference type="ARBA" id="ARBA00022723"/>
    </source>
</evidence>
<dbReference type="Pfam" id="PF07992">
    <property type="entry name" value="Pyr_redox_2"/>
    <property type="match status" value="1"/>
</dbReference>
<evidence type="ECO:0000259" key="20">
    <source>
        <dbReference type="Pfam" id="PF07992"/>
    </source>
</evidence>
<dbReference type="InterPro" id="IPR012744">
    <property type="entry name" value="Nitri_red_NirB"/>
</dbReference>
<dbReference type="Gene3D" id="1.10.10.1100">
    <property type="entry name" value="BFD-like [2Fe-2S]-binding domain"/>
    <property type="match status" value="1"/>
</dbReference>
<comment type="cofactor">
    <cofactor evidence="1 15">
        <name>FAD</name>
        <dbReference type="ChEBI" id="CHEBI:57692"/>
    </cofactor>
</comment>
<keyword evidence="9 15" id="KW-0274">FAD</keyword>
<dbReference type="Gene3D" id="3.50.50.60">
    <property type="entry name" value="FAD/NAD(P)-binding domain"/>
    <property type="match status" value="2"/>
</dbReference>
<feature type="binding site" description="axial binding residue" evidence="16">
    <location>
        <position position="704"/>
    </location>
    <ligand>
        <name>siroheme</name>
        <dbReference type="ChEBI" id="CHEBI:60052"/>
    </ligand>
    <ligandPart>
        <name>Fe</name>
        <dbReference type="ChEBI" id="CHEBI:18248"/>
    </ligandPart>
</feature>
<comment type="caution">
    <text evidence="22">The sequence shown here is derived from an EMBL/GenBank/DDBJ whole genome shotgun (WGS) entry which is preliminary data.</text>
</comment>
<evidence type="ECO:0000256" key="9">
    <source>
        <dbReference type="ARBA" id="ARBA00022827"/>
    </source>
</evidence>
<dbReference type="InterPro" id="IPR005117">
    <property type="entry name" value="NiRdtase/SiRdtase_haem-b_fer"/>
</dbReference>
<dbReference type="Pfam" id="PF04324">
    <property type="entry name" value="Fer2_BFD"/>
    <property type="match status" value="2"/>
</dbReference>
<keyword evidence="12 16" id="KW-0411">Iron-sulfur</keyword>
<evidence type="ECO:0000256" key="10">
    <source>
        <dbReference type="ARBA" id="ARBA00023002"/>
    </source>
</evidence>
<reference evidence="22 23" key="1">
    <citation type="submission" date="2019-12" db="EMBL/GenBank/DDBJ databases">
        <title>Genomic-based taxomic classification of the family Erythrobacteraceae.</title>
        <authorList>
            <person name="Xu L."/>
        </authorList>
    </citation>
    <scope>NUCLEOTIDE SEQUENCE [LARGE SCALE GENOMIC DNA]</scope>
    <source>
        <strain evidence="22 23">MCCC 1K02066</strain>
    </source>
</reference>
<dbReference type="OrthoDB" id="9768666at2"/>
<evidence type="ECO:0000256" key="3">
    <source>
        <dbReference type="ARBA" id="ARBA00010429"/>
    </source>
</evidence>
<dbReference type="Pfam" id="PF03460">
    <property type="entry name" value="NIR_SIR_ferr"/>
    <property type="match status" value="1"/>
</dbReference>
<dbReference type="UniPathway" id="UPA00653"/>
<feature type="domain" description="FAD/NAD(P)-binding" evidence="20">
    <location>
        <begin position="20"/>
        <end position="298"/>
    </location>
</feature>
<feature type="binding site" evidence="16">
    <location>
        <position position="666"/>
    </location>
    <ligand>
        <name>[4Fe-4S] cluster</name>
        <dbReference type="ChEBI" id="CHEBI:49883"/>
    </ligand>
</feature>
<dbReference type="Gene3D" id="3.90.480.10">
    <property type="entry name" value="Sulfite Reductase Hemoprotein,Domain 2"/>
    <property type="match status" value="1"/>
</dbReference>
<feature type="domain" description="Nitrite/sulphite reductase 4Fe-4S" evidence="17">
    <location>
        <begin position="651"/>
        <end position="785"/>
    </location>
</feature>
<dbReference type="Pfam" id="PF18267">
    <property type="entry name" value="Rubredoxin_C"/>
    <property type="match status" value="1"/>
</dbReference>
<dbReference type="PANTHER" id="PTHR43809">
    <property type="entry name" value="NITRITE REDUCTASE (NADH) LARGE SUBUNIT"/>
    <property type="match status" value="1"/>
</dbReference>
<evidence type="ECO:0000256" key="1">
    <source>
        <dbReference type="ARBA" id="ARBA00001974"/>
    </source>
</evidence>
<dbReference type="AlphaFoldDB" id="A0A6I4UNJ2"/>
<evidence type="ECO:0000313" key="23">
    <source>
        <dbReference type="Proteomes" id="UP000469159"/>
    </source>
</evidence>
<organism evidence="22 23">
    <name type="scientific">Croceibacterium soli</name>
    <dbReference type="NCBI Taxonomy" id="1739690"/>
    <lineage>
        <taxon>Bacteria</taxon>
        <taxon>Pseudomonadati</taxon>
        <taxon>Pseudomonadota</taxon>
        <taxon>Alphaproteobacteria</taxon>
        <taxon>Sphingomonadales</taxon>
        <taxon>Erythrobacteraceae</taxon>
        <taxon>Croceibacterium</taxon>
    </lineage>
</organism>
<evidence type="ECO:0000256" key="4">
    <source>
        <dbReference type="ARBA" id="ARBA00022485"/>
    </source>
</evidence>
<dbReference type="InterPro" id="IPR052034">
    <property type="entry name" value="NasD-like"/>
</dbReference>
<evidence type="ECO:0000256" key="7">
    <source>
        <dbReference type="ARBA" id="ARBA00022714"/>
    </source>
</evidence>
<evidence type="ECO:0000259" key="17">
    <source>
        <dbReference type="Pfam" id="PF01077"/>
    </source>
</evidence>
<evidence type="ECO:0000256" key="2">
    <source>
        <dbReference type="ARBA" id="ARBA00005096"/>
    </source>
</evidence>
<dbReference type="EMBL" id="WTYK01000001">
    <property type="protein sequence ID" value="MXP40521.1"/>
    <property type="molecule type" value="Genomic_DNA"/>
</dbReference>
<evidence type="ECO:0000259" key="21">
    <source>
        <dbReference type="Pfam" id="PF18267"/>
    </source>
</evidence>